<name>A0A942TED7_9BACI</name>
<organism evidence="2 3">
    <name type="scientific">Lederbergia citri</name>
    <dbReference type="NCBI Taxonomy" id="2833580"/>
    <lineage>
        <taxon>Bacteria</taxon>
        <taxon>Bacillati</taxon>
        <taxon>Bacillota</taxon>
        <taxon>Bacilli</taxon>
        <taxon>Bacillales</taxon>
        <taxon>Bacillaceae</taxon>
        <taxon>Lederbergia</taxon>
    </lineage>
</organism>
<evidence type="ECO:0000313" key="2">
    <source>
        <dbReference type="EMBL" id="MBS4196105.1"/>
    </source>
</evidence>
<dbReference type="SUPFAM" id="SSF53067">
    <property type="entry name" value="Actin-like ATPase domain"/>
    <property type="match status" value="2"/>
</dbReference>
<comment type="caution">
    <text evidence="2">The sequence shown here is derived from an EMBL/GenBank/DDBJ whole genome shotgun (WGS) entry which is preliminary data.</text>
</comment>
<dbReference type="PANTHER" id="PTHR43190:SF3">
    <property type="entry name" value="N-ACETYL-D-GLUCOSAMINE KINASE"/>
    <property type="match status" value="1"/>
</dbReference>
<evidence type="ECO:0000259" key="1">
    <source>
        <dbReference type="Pfam" id="PF01869"/>
    </source>
</evidence>
<dbReference type="PANTHER" id="PTHR43190">
    <property type="entry name" value="N-ACETYL-D-GLUCOSAMINE KINASE"/>
    <property type="match status" value="1"/>
</dbReference>
<dbReference type="EMBL" id="JAGYPG010000002">
    <property type="protein sequence ID" value="MBS4196105.1"/>
    <property type="molecule type" value="Genomic_DNA"/>
</dbReference>
<evidence type="ECO:0000313" key="3">
    <source>
        <dbReference type="Proteomes" id="UP000681414"/>
    </source>
</evidence>
<dbReference type="Pfam" id="PF01869">
    <property type="entry name" value="BcrAD_BadFG"/>
    <property type="match status" value="1"/>
</dbReference>
<accession>A0A942TED7</accession>
<dbReference type="Proteomes" id="UP000681414">
    <property type="component" value="Unassembled WGS sequence"/>
</dbReference>
<dbReference type="InterPro" id="IPR043129">
    <property type="entry name" value="ATPase_NBD"/>
</dbReference>
<gene>
    <name evidence="2" type="ORF">KHA97_13645</name>
</gene>
<dbReference type="AlphaFoldDB" id="A0A942TED7"/>
<dbReference type="CDD" id="cd24007">
    <property type="entry name" value="ASKHA_NBD_eukNAGK-like"/>
    <property type="match status" value="1"/>
</dbReference>
<feature type="domain" description="ATPase BadF/BadG/BcrA/BcrD type" evidence="1">
    <location>
        <begin position="5"/>
        <end position="302"/>
    </location>
</feature>
<dbReference type="Gene3D" id="3.30.420.40">
    <property type="match status" value="2"/>
</dbReference>
<dbReference type="InterPro" id="IPR052519">
    <property type="entry name" value="Euk-type_GlcNAc_Kinase"/>
</dbReference>
<sequence>MRYVLGVDGGGTKTYTVITDENGNKLGEGLSGRGNHQGHSIESTLKNIKDSIDQALEMAGLQYSDIAFAQFGLAGADRPYDFSILLPALETLPFKSWDLVCDTYEGLRIGSKTNTGVVLVCGTGTNSAGRNKEGMMVQTGGMGYLYGDGAGGSDMAQETFRAAVRSWEFREGPTILTKKVPEFFGFENMEQLVNDFLDREIYRVTARLTVVLHEAANEGDEVAIKILRETGKELGIAANSVIKRLGGFVGENVPIVLVGSVFQKGRDPHLLDSLKTTIEKENADITLVIPEIEPVYGSVLLAMDHLGIEVGDEVYEKFESYKIDYHKEIEA</sequence>
<proteinExistence type="predicted"/>
<dbReference type="RefSeq" id="WP_213125263.1">
    <property type="nucleotide sequence ID" value="NZ_JAGYPG010000002.1"/>
</dbReference>
<reference evidence="2 3" key="1">
    <citation type="submission" date="2021-05" db="EMBL/GenBank/DDBJ databases">
        <title>Novel Bacillus species.</title>
        <authorList>
            <person name="Liu G."/>
        </authorList>
    </citation>
    <scope>NUCLEOTIDE SEQUENCE [LARGE SCALE GENOMIC DNA]</scope>
    <source>
        <strain evidence="3">FJAT-49780</strain>
    </source>
</reference>
<keyword evidence="3" id="KW-1185">Reference proteome</keyword>
<protein>
    <submittedName>
        <fullName evidence="2">ATPase</fullName>
    </submittedName>
</protein>
<dbReference type="InterPro" id="IPR002731">
    <property type="entry name" value="ATPase_BadF"/>
</dbReference>